<gene>
    <name evidence="2" type="ORF">Sjap_005523</name>
</gene>
<dbReference type="Proteomes" id="UP001417504">
    <property type="component" value="Unassembled WGS sequence"/>
</dbReference>
<protein>
    <submittedName>
        <fullName evidence="2">Uncharacterized protein</fullName>
    </submittedName>
</protein>
<accession>A0AAP0K6N9</accession>
<evidence type="ECO:0000313" key="2">
    <source>
        <dbReference type="EMBL" id="KAK9145620.1"/>
    </source>
</evidence>
<dbReference type="EMBL" id="JBBNAE010000002">
    <property type="protein sequence ID" value="KAK9145620.1"/>
    <property type="molecule type" value="Genomic_DNA"/>
</dbReference>
<dbReference type="AlphaFoldDB" id="A0AAP0K6N9"/>
<proteinExistence type="predicted"/>
<name>A0AAP0K6N9_9MAGN</name>
<evidence type="ECO:0000256" key="1">
    <source>
        <dbReference type="SAM" id="MobiDB-lite"/>
    </source>
</evidence>
<keyword evidence="3" id="KW-1185">Reference proteome</keyword>
<comment type="caution">
    <text evidence="2">The sequence shown here is derived from an EMBL/GenBank/DDBJ whole genome shotgun (WGS) entry which is preliminary data.</text>
</comment>
<sequence>MRKEREALDPGVYLGLDRDHRMEALLGFPGTWEGHEGGRAPPAPLLAPIHYSGGGGDPTLGPSNHRNDCDGCMKVGFATAA</sequence>
<organism evidence="2 3">
    <name type="scientific">Stephania japonica</name>
    <dbReference type="NCBI Taxonomy" id="461633"/>
    <lineage>
        <taxon>Eukaryota</taxon>
        <taxon>Viridiplantae</taxon>
        <taxon>Streptophyta</taxon>
        <taxon>Embryophyta</taxon>
        <taxon>Tracheophyta</taxon>
        <taxon>Spermatophyta</taxon>
        <taxon>Magnoliopsida</taxon>
        <taxon>Ranunculales</taxon>
        <taxon>Menispermaceae</taxon>
        <taxon>Menispermoideae</taxon>
        <taxon>Cissampelideae</taxon>
        <taxon>Stephania</taxon>
    </lineage>
</organism>
<reference evidence="2 3" key="1">
    <citation type="submission" date="2024-01" db="EMBL/GenBank/DDBJ databases">
        <title>Genome assemblies of Stephania.</title>
        <authorList>
            <person name="Yang L."/>
        </authorList>
    </citation>
    <scope>NUCLEOTIDE SEQUENCE [LARGE SCALE GENOMIC DNA]</scope>
    <source>
        <strain evidence="2">QJT</strain>
        <tissue evidence="2">Leaf</tissue>
    </source>
</reference>
<evidence type="ECO:0000313" key="3">
    <source>
        <dbReference type="Proteomes" id="UP001417504"/>
    </source>
</evidence>
<feature type="region of interest" description="Disordered" evidence="1">
    <location>
        <begin position="33"/>
        <end position="62"/>
    </location>
</feature>